<dbReference type="InterPro" id="IPR009936">
    <property type="entry name" value="DUF1468"/>
</dbReference>
<sequence length="164" mass="17587">MTRPPASALPPRGLDPRRTLLFLLALLAAAALVATPWLITPWPQNAPWYESPGAFPRFALVLVIAGALTELLARQDAERDADSDEMDASASRPVLMAVAVALFVAYSLATPVLGFLTSTLLFSLVTARAVRLPWRASVLLAVPLAVVLWLVFAKGLNIAFGGWL</sequence>
<name>A0A9X2AL93_9BURK</name>
<dbReference type="Pfam" id="PF07331">
    <property type="entry name" value="TctB"/>
    <property type="match status" value="1"/>
</dbReference>
<organism evidence="3 4">
    <name type="scientific">Variovorax terrae</name>
    <dbReference type="NCBI Taxonomy" id="2923278"/>
    <lineage>
        <taxon>Bacteria</taxon>
        <taxon>Pseudomonadati</taxon>
        <taxon>Pseudomonadota</taxon>
        <taxon>Betaproteobacteria</taxon>
        <taxon>Burkholderiales</taxon>
        <taxon>Comamonadaceae</taxon>
        <taxon>Variovorax</taxon>
    </lineage>
</organism>
<keyword evidence="1" id="KW-0812">Transmembrane</keyword>
<dbReference type="RefSeq" id="WP_243304775.1">
    <property type="nucleotide sequence ID" value="NZ_JALGBI010000001.1"/>
</dbReference>
<evidence type="ECO:0000256" key="1">
    <source>
        <dbReference type="SAM" id="Phobius"/>
    </source>
</evidence>
<comment type="caution">
    <text evidence="3">The sequence shown here is derived from an EMBL/GenBank/DDBJ whole genome shotgun (WGS) entry which is preliminary data.</text>
</comment>
<feature type="transmembrane region" description="Helical" evidence="1">
    <location>
        <begin position="20"/>
        <end position="39"/>
    </location>
</feature>
<accession>A0A9X2AL93</accession>
<feature type="transmembrane region" description="Helical" evidence="1">
    <location>
        <begin position="134"/>
        <end position="152"/>
    </location>
</feature>
<keyword evidence="1" id="KW-1133">Transmembrane helix</keyword>
<evidence type="ECO:0000313" key="4">
    <source>
        <dbReference type="Proteomes" id="UP001139447"/>
    </source>
</evidence>
<feature type="transmembrane region" description="Helical" evidence="1">
    <location>
        <begin position="54"/>
        <end position="73"/>
    </location>
</feature>
<protein>
    <submittedName>
        <fullName evidence="3">Tripartite tricarboxylate transporter TctB family protein</fullName>
    </submittedName>
</protein>
<dbReference type="AlphaFoldDB" id="A0A9X2AL93"/>
<gene>
    <name evidence="3" type="ORF">MMF98_04590</name>
</gene>
<feature type="domain" description="DUF1468" evidence="2">
    <location>
        <begin position="23"/>
        <end position="159"/>
    </location>
</feature>
<reference evidence="3" key="1">
    <citation type="submission" date="2022-03" db="EMBL/GenBank/DDBJ databases">
        <authorList>
            <person name="Woo C.Y."/>
        </authorList>
    </citation>
    <scope>NUCLEOTIDE SEQUENCE</scope>
    <source>
        <strain evidence="3">CYS-02</strain>
    </source>
</reference>
<proteinExistence type="predicted"/>
<keyword evidence="1" id="KW-0472">Membrane</keyword>
<feature type="transmembrane region" description="Helical" evidence="1">
    <location>
        <begin position="94"/>
        <end position="122"/>
    </location>
</feature>
<dbReference type="EMBL" id="JALGBI010000001">
    <property type="protein sequence ID" value="MCJ0762483.1"/>
    <property type="molecule type" value="Genomic_DNA"/>
</dbReference>
<dbReference type="Proteomes" id="UP001139447">
    <property type="component" value="Unassembled WGS sequence"/>
</dbReference>
<keyword evidence="4" id="KW-1185">Reference proteome</keyword>
<evidence type="ECO:0000313" key="3">
    <source>
        <dbReference type="EMBL" id="MCJ0762483.1"/>
    </source>
</evidence>
<evidence type="ECO:0000259" key="2">
    <source>
        <dbReference type="Pfam" id="PF07331"/>
    </source>
</evidence>